<evidence type="ECO:0000256" key="1">
    <source>
        <dbReference type="SAM" id="Phobius"/>
    </source>
</evidence>
<protein>
    <submittedName>
        <fullName evidence="2">DUF4381 family protein</fullName>
    </submittedName>
</protein>
<evidence type="ECO:0000313" key="2">
    <source>
        <dbReference type="EMBL" id="MEW9624564.1"/>
    </source>
</evidence>
<dbReference type="InterPro" id="IPR025489">
    <property type="entry name" value="DUF4381"/>
</dbReference>
<dbReference type="Pfam" id="PF14316">
    <property type="entry name" value="DUF4381"/>
    <property type="match status" value="1"/>
</dbReference>
<organism evidence="2 3">
    <name type="scientific">Rhodanobacter geophilus</name>
    <dbReference type="NCBI Taxonomy" id="3162488"/>
    <lineage>
        <taxon>Bacteria</taxon>
        <taxon>Pseudomonadati</taxon>
        <taxon>Pseudomonadota</taxon>
        <taxon>Gammaproteobacteria</taxon>
        <taxon>Lysobacterales</taxon>
        <taxon>Rhodanobacteraceae</taxon>
        <taxon>Rhodanobacter</taxon>
    </lineage>
</organism>
<accession>A0ABV3QQ02</accession>
<comment type="caution">
    <text evidence="2">The sequence shown here is derived from an EMBL/GenBank/DDBJ whole genome shotgun (WGS) entry which is preliminary data.</text>
</comment>
<keyword evidence="1" id="KW-1133">Transmembrane helix</keyword>
<reference evidence="2 3" key="1">
    <citation type="submission" date="2024-06" db="EMBL/GenBank/DDBJ databases">
        <authorList>
            <person name="Woo H."/>
        </authorList>
    </citation>
    <scope>NUCLEOTIDE SEQUENCE [LARGE SCALE GENOMIC DNA]</scope>
    <source>
        <strain evidence="2 3">S2-g</strain>
    </source>
</reference>
<gene>
    <name evidence="2" type="ORF">ABQJ56_10000</name>
</gene>
<keyword evidence="1" id="KW-0812">Transmembrane</keyword>
<dbReference type="Proteomes" id="UP001556170">
    <property type="component" value="Unassembled WGS sequence"/>
</dbReference>
<name>A0ABV3QQ02_9GAMM</name>
<dbReference type="EMBL" id="JBFOHL010000008">
    <property type="protein sequence ID" value="MEW9624564.1"/>
    <property type="molecule type" value="Genomic_DNA"/>
</dbReference>
<feature type="transmembrane region" description="Helical" evidence="1">
    <location>
        <begin position="30"/>
        <end position="49"/>
    </location>
</feature>
<proteinExistence type="predicted"/>
<dbReference type="RefSeq" id="WP_367844873.1">
    <property type="nucleotide sequence ID" value="NZ_JBFOHL010000008.1"/>
</dbReference>
<keyword evidence="1" id="KW-0472">Membrane</keyword>
<sequence length="172" mass="19504">MMPQPPASNGPVLRDIHLPPAPPWWPWAPGWWMLAALLLLMLVAAAWLWRRHRLLRQQRRLLLGELEMLAASHVRDGDDAALAASLHQLLRRVARRHDEAAAKQRGESWRRTLARVPVAPPVLDRLMVLEQAIYRPQAKFDVPATLAAARNWLQAAARPRAWMPPATEPGHV</sequence>
<evidence type="ECO:0000313" key="3">
    <source>
        <dbReference type="Proteomes" id="UP001556170"/>
    </source>
</evidence>
<keyword evidence="3" id="KW-1185">Reference proteome</keyword>